<reference evidence="2 3" key="1">
    <citation type="submission" date="2020-11" db="EMBL/GenBank/DDBJ databases">
        <title>genome sequence of strain KACC 18849.</title>
        <authorList>
            <person name="Gao J."/>
            <person name="Zhang X."/>
        </authorList>
    </citation>
    <scope>NUCLEOTIDE SEQUENCE [LARGE SCALE GENOMIC DNA]</scope>
    <source>
        <strain evidence="2 3">KACC 18849</strain>
    </source>
</reference>
<proteinExistence type="predicted"/>
<dbReference type="SUPFAM" id="SSF109709">
    <property type="entry name" value="KorB DNA-binding domain-like"/>
    <property type="match status" value="1"/>
</dbReference>
<accession>A0ABS0SX84</accession>
<evidence type="ECO:0000313" key="3">
    <source>
        <dbReference type="Proteomes" id="UP000639859"/>
    </source>
</evidence>
<feature type="region of interest" description="Disordered" evidence="1">
    <location>
        <begin position="1"/>
        <end position="26"/>
    </location>
</feature>
<gene>
    <name evidence="2" type="ORF">I4Q42_11100</name>
</gene>
<dbReference type="InterPro" id="IPR036086">
    <property type="entry name" value="ParB/Sulfiredoxin_sf"/>
</dbReference>
<dbReference type="EMBL" id="JADWOX010000006">
    <property type="protein sequence ID" value="MBI1684213.1"/>
    <property type="molecule type" value="Genomic_DNA"/>
</dbReference>
<dbReference type="RefSeq" id="WP_198576135.1">
    <property type="nucleotide sequence ID" value="NZ_JADWOX010000006.1"/>
</dbReference>
<evidence type="ECO:0000313" key="2">
    <source>
        <dbReference type="EMBL" id="MBI1684213.1"/>
    </source>
</evidence>
<feature type="compositionally biased region" description="Polar residues" evidence="1">
    <location>
        <begin position="642"/>
        <end position="651"/>
    </location>
</feature>
<dbReference type="InterPro" id="IPR050336">
    <property type="entry name" value="Chromosome_partition/occlusion"/>
</dbReference>
<dbReference type="SUPFAM" id="SSF110849">
    <property type="entry name" value="ParB/Sulfiredoxin"/>
    <property type="match status" value="1"/>
</dbReference>
<organism evidence="2 3">
    <name type="scientific">Caulobacter hibisci</name>
    <dbReference type="NCBI Taxonomy" id="2035993"/>
    <lineage>
        <taxon>Bacteria</taxon>
        <taxon>Pseudomonadati</taxon>
        <taxon>Pseudomonadota</taxon>
        <taxon>Alphaproteobacteria</taxon>
        <taxon>Caulobacterales</taxon>
        <taxon>Caulobacteraceae</taxon>
        <taxon>Caulobacter</taxon>
    </lineage>
</organism>
<dbReference type="Gene3D" id="1.10.10.2830">
    <property type="match status" value="1"/>
</dbReference>
<dbReference type="PANTHER" id="PTHR33375:SF7">
    <property type="entry name" value="CHROMOSOME 2-PARTITIONING PROTEIN PARB-RELATED"/>
    <property type="match status" value="1"/>
</dbReference>
<feature type="region of interest" description="Disordered" evidence="1">
    <location>
        <begin position="640"/>
        <end position="708"/>
    </location>
</feature>
<feature type="compositionally biased region" description="Acidic residues" evidence="1">
    <location>
        <begin position="698"/>
        <end position="708"/>
    </location>
</feature>
<name>A0ABS0SX84_9CAUL</name>
<comment type="caution">
    <text evidence="2">The sequence shown here is derived from an EMBL/GenBank/DDBJ whole genome shotgun (WGS) entry which is preliminary data.</text>
</comment>
<protein>
    <submittedName>
        <fullName evidence="2">ParB N-terminal domain-containing protein</fullName>
    </submittedName>
</protein>
<sequence length="708" mass="75627">MTRSKSSAAVAVEPQARAPAKPHSQSYSQAKVRIRLRQFGLARENLRYDEPADDGVEQLAETILAAGVIIPPIVRAGRRGEQEYMALDGRRRRMALLLLLERGAITPDYAFDVILVADKAAQAAAVVLPNAEHAPVHIASIIAAIGKFRKAKMDTAFIAASLGYSELEIKRLEALSGVHPKVLAALRAGRITLKQARMFARVEDRAQLAHLAQSALDGHFQDYQLRNLIEQDQVTADDPRYALVGPALYAGSGGRLIADLFGEMPDRLLDPDLLDRLWRARIAPLFYALEAMDLVVLLGSDRGYGAPDGFETLPYVYVPDLDPERQAVRAQARERVAAATAALKALDLGEENAIDSVTTLAVAQLDYARSGLVDRDLGAVMLTPGGELGVSTTFYARPAPTRDEPEDDEQAGRIAAPRRRSVSVAQDIAIPEAKVEVAGIGHSLHDARTDLATRGLIRDLADQPGVALIALLAQLFKHTVLDGVVYQGESAVSIAATAYKRGSLPAHPALDGDVHARLDARRQAYKASGLRPIGFVQALAHGEKMALLAEMVAVSLDLREVRTGLIRHAARAEAAEIARLCDADITAHWTPDAAFLTVHAKPQLLAMLEAMGVEDDRAAGLKKPALVEFVAEAAAERRWAPSSVTWLSSDPESQPAASEGGGEAPGDQAVDPSEGPAAGRDDDSVGDEDTGDAGSEPGDPDDPDAIAA</sequence>
<dbReference type="Proteomes" id="UP000639859">
    <property type="component" value="Unassembled WGS sequence"/>
</dbReference>
<evidence type="ECO:0000256" key="1">
    <source>
        <dbReference type="SAM" id="MobiDB-lite"/>
    </source>
</evidence>
<dbReference type="PANTHER" id="PTHR33375">
    <property type="entry name" value="CHROMOSOME-PARTITIONING PROTEIN PARB-RELATED"/>
    <property type="match status" value="1"/>
</dbReference>
<keyword evidence="3" id="KW-1185">Reference proteome</keyword>